<name>A0AAV4TMD3_CAEEX</name>
<dbReference type="Proteomes" id="UP001054945">
    <property type="component" value="Unassembled WGS sequence"/>
</dbReference>
<keyword evidence="2" id="KW-1185">Reference proteome</keyword>
<comment type="caution">
    <text evidence="1">The sequence shown here is derived from an EMBL/GenBank/DDBJ whole genome shotgun (WGS) entry which is preliminary data.</text>
</comment>
<organism evidence="1 2">
    <name type="scientific">Caerostris extrusa</name>
    <name type="common">Bark spider</name>
    <name type="synonym">Caerostris bankana</name>
    <dbReference type="NCBI Taxonomy" id="172846"/>
    <lineage>
        <taxon>Eukaryota</taxon>
        <taxon>Metazoa</taxon>
        <taxon>Ecdysozoa</taxon>
        <taxon>Arthropoda</taxon>
        <taxon>Chelicerata</taxon>
        <taxon>Arachnida</taxon>
        <taxon>Araneae</taxon>
        <taxon>Araneomorphae</taxon>
        <taxon>Entelegynae</taxon>
        <taxon>Araneoidea</taxon>
        <taxon>Araneidae</taxon>
        <taxon>Caerostris</taxon>
    </lineage>
</organism>
<dbReference type="AlphaFoldDB" id="A0AAV4TMD3"/>
<accession>A0AAV4TMD3</accession>
<evidence type="ECO:0000313" key="1">
    <source>
        <dbReference type="EMBL" id="GIY47723.1"/>
    </source>
</evidence>
<protein>
    <submittedName>
        <fullName evidence="1">Uncharacterized protein</fullName>
    </submittedName>
</protein>
<reference evidence="1 2" key="1">
    <citation type="submission" date="2021-06" db="EMBL/GenBank/DDBJ databases">
        <title>Caerostris extrusa draft genome.</title>
        <authorList>
            <person name="Kono N."/>
            <person name="Arakawa K."/>
        </authorList>
    </citation>
    <scope>NUCLEOTIDE SEQUENCE [LARGE SCALE GENOMIC DNA]</scope>
</reference>
<dbReference type="EMBL" id="BPLR01011611">
    <property type="protein sequence ID" value="GIY47723.1"/>
    <property type="molecule type" value="Genomic_DNA"/>
</dbReference>
<evidence type="ECO:0000313" key="2">
    <source>
        <dbReference type="Proteomes" id="UP001054945"/>
    </source>
</evidence>
<gene>
    <name evidence="1" type="ORF">CEXT_727661</name>
</gene>
<proteinExistence type="predicted"/>
<sequence length="134" mass="14928">MTANKTRRASFFMYDITTPSMLECKYSCSIFFIFIVCDENSSPNLGEEFAASLQKLIGTRVIFHSFILSCQKFHVVGNAGDVLLRVGQSGVQLSLGYLPCNLWCETLCATSSASEHSSSLSATLERIRKLLWKL</sequence>